<dbReference type="InterPro" id="IPR037185">
    <property type="entry name" value="EmrE-like"/>
</dbReference>
<comment type="subcellular location">
    <subcellularLocation>
        <location evidence="1">Membrane</location>
        <topology evidence="1">Multi-pass membrane protein</topology>
    </subcellularLocation>
</comment>
<dbReference type="STRING" id="1855283.SAMN05216382_1769"/>
<dbReference type="Proteomes" id="UP000199214">
    <property type="component" value="Unassembled WGS sequence"/>
</dbReference>
<feature type="transmembrane region" description="Helical" evidence="6">
    <location>
        <begin position="203"/>
        <end position="229"/>
    </location>
</feature>
<proteinExistence type="inferred from homology"/>
<protein>
    <submittedName>
        <fullName evidence="8">Uncharacterized membrane protein</fullName>
    </submittedName>
</protein>
<feature type="transmembrane region" description="Helical" evidence="6">
    <location>
        <begin position="172"/>
        <end position="191"/>
    </location>
</feature>
<organism evidence="8 9">
    <name type="scientific">Sphingomonas palmae</name>
    <dbReference type="NCBI Taxonomy" id="1855283"/>
    <lineage>
        <taxon>Bacteria</taxon>
        <taxon>Pseudomonadati</taxon>
        <taxon>Pseudomonadota</taxon>
        <taxon>Alphaproteobacteria</taxon>
        <taxon>Sphingomonadales</taxon>
        <taxon>Sphingomonadaceae</taxon>
        <taxon>Sphingomonas</taxon>
    </lineage>
</organism>
<evidence type="ECO:0000256" key="1">
    <source>
        <dbReference type="ARBA" id="ARBA00004141"/>
    </source>
</evidence>
<dbReference type="GO" id="GO:0016020">
    <property type="term" value="C:membrane"/>
    <property type="evidence" value="ECO:0007669"/>
    <property type="project" value="UniProtKB-SubCell"/>
</dbReference>
<keyword evidence="5 6" id="KW-0472">Membrane</keyword>
<evidence type="ECO:0000256" key="3">
    <source>
        <dbReference type="ARBA" id="ARBA00022692"/>
    </source>
</evidence>
<sequence>MRARDFLILLLVCLAWGYSNVLSKIVVGTWHVPPLFFAAVRFAVVMVATVPWLWPMPRPRWRVAIIGLLMGAGNFALLFIGLQTASPSSAAIVIQIGVPFTTLLSIIILGERIHLRRGVGIALTLAGVVLVVWNPEGVALSAGLWFIVGAAFAGSLGAVMMKQVEDVAPLRFQAWVGLVSCLPLALGSALFEHGQWTSAAAVGWPFVAAVLFAALVVSVAAHTSYYALIRRYEANLLAPLTLMTPLATIAFGVALTGDHLDRRMVAGAALALLGVLVVAMRARPKTALLAEREQA</sequence>
<evidence type="ECO:0000256" key="6">
    <source>
        <dbReference type="SAM" id="Phobius"/>
    </source>
</evidence>
<dbReference type="EMBL" id="FNZZ01000003">
    <property type="protein sequence ID" value="SEL30979.1"/>
    <property type="molecule type" value="Genomic_DNA"/>
</dbReference>
<dbReference type="InterPro" id="IPR050638">
    <property type="entry name" value="AA-Vitamin_Transporters"/>
</dbReference>
<dbReference type="SUPFAM" id="SSF103481">
    <property type="entry name" value="Multidrug resistance efflux transporter EmrE"/>
    <property type="match status" value="2"/>
</dbReference>
<feature type="domain" description="EamA" evidence="7">
    <location>
        <begin position="7"/>
        <end position="132"/>
    </location>
</feature>
<dbReference type="InterPro" id="IPR000620">
    <property type="entry name" value="EamA_dom"/>
</dbReference>
<keyword evidence="3 6" id="KW-0812">Transmembrane</keyword>
<dbReference type="RefSeq" id="WP_093005457.1">
    <property type="nucleotide sequence ID" value="NZ_FNZZ01000003.1"/>
</dbReference>
<feature type="transmembrane region" description="Helical" evidence="6">
    <location>
        <begin position="61"/>
        <end position="82"/>
    </location>
</feature>
<dbReference type="OrthoDB" id="7158585at2"/>
<evidence type="ECO:0000313" key="9">
    <source>
        <dbReference type="Proteomes" id="UP000199214"/>
    </source>
</evidence>
<dbReference type="PANTHER" id="PTHR32322:SF2">
    <property type="entry name" value="EAMA DOMAIN-CONTAINING PROTEIN"/>
    <property type="match status" value="1"/>
</dbReference>
<comment type="similarity">
    <text evidence="2">Belongs to the EamA transporter family.</text>
</comment>
<dbReference type="Gene3D" id="1.10.3730.20">
    <property type="match status" value="1"/>
</dbReference>
<evidence type="ECO:0000256" key="2">
    <source>
        <dbReference type="ARBA" id="ARBA00007362"/>
    </source>
</evidence>
<feature type="transmembrane region" description="Helical" evidence="6">
    <location>
        <begin position="139"/>
        <end position="160"/>
    </location>
</feature>
<gene>
    <name evidence="8" type="ORF">SAMN05216382_1769</name>
</gene>
<name>A0A1H7P5V0_9SPHN</name>
<feature type="transmembrane region" description="Helical" evidence="6">
    <location>
        <begin position="33"/>
        <end position="54"/>
    </location>
</feature>
<feature type="transmembrane region" description="Helical" evidence="6">
    <location>
        <begin position="115"/>
        <end position="133"/>
    </location>
</feature>
<dbReference type="PANTHER" id="PTHR32322">
    <property type="entry name" value="INNER MEMBRANE TRANSPORTER"/>
    <property type="match status" value="1"/>
</dbReference>
<feature type="domain" description="EamA" evidence="7">
    <location>
        <begin position="143"/>
        <end position="279"/>
    </location>
</feature>
<dbReference type="AlphaFoldDB" id="A0A1H7P5V0"/>
<keyword evidence="4 6" id="KW-1133">Transmembrane helix</keyword>
<keyword evidence="9" id="KW-1185">Reference proteome</keyword>
<feature type="transmembrane region" description="Helical" evidence="6">
    <location>
        <begin position="88"/>
        <end position="108"/>
    </location>
</feature>
<dbReference type="Pfam" id="PF00892">
    <property type="entry name" value="EamA"/>
    <property type="match status" value="2"/>
</dbReference>
<accession>A0A1H7P5V0</accession>
<feature type="transmembrane region" description="Helical" evidence="6">
    <location>
        <begin position="236"/>
        <end position="257"/>
    </location>
</feature>
<evidence type="ECO:0000256" key="4">
    <source>
        <dbReference type="ARBA" id="ARBA00022989"/>
    </source>
</evidence>
<evidence type="ECO:0000256" key="5">
    <source>
        <dbReference type="ARBA" id="ARBA00023136"/>
    </source>
</evidence>
<reference evidence="9" key="1">
    <citation type="submission" date="2016-10" db="EMBL/GenBank/DDBJ databases">
        <authorList>
            <person name="Varghese N."/>
            <person name="Submissions S."/>
        </authorList>
    </citation>
    <scope>NUCLEOTIDE SEQUENCE [LARGE SCALE GENOMIC DNA]</scope>
    <source>
        <strain evidence="9">JS21-1</strain>
    </source>
</reference>
<evidence type="ECO:0000259" key="7">
    <source>
        <dbReference type="Pfam" id="PF00892"/>
    </source>
</evidence>
<feature type="transmembrane region" description="Helical" evidence="6">
    <location>
        <begin position="263"/>
        <end position="282"/>
    </location>
</feature>
<evidence type="ECO:0000313" key="8">
    <source>
        <dbReference type="EMBL" id="SEL30979.1"/>
    </source>
</evidence>